<dbReference type="Proteomes" id="UP001259832">
    <property type="component" value="Unassembled WGS sequence"/>
</dbReference>
<dbReference type="EMBL" id="JASMQC010000008">
    <property type="protein sequence ID" value="KAK1943039.1"/>
    <property type="molecule type" value="Genomic_DNA"/>
</dbReference>
<keyword evidence="2" id="KW-1185">Reference proteome</keyword>
<gene>
    <name evidence="1" type="ORF">P3T76_005676</name>
</gene>
<evidence type="ECO:0000313" key="1">
    <source>
        <dbReference type="EMBL" id="KAK1943039.1"/>
    </source>
</evidence>
<comment type="caution">
    <text evidence="1">The sequence shown here is derived from an EMBL/GenBank/DDBJ whole genome shotgun (WGS) entry which is preliminary data.</text>
</comment>
<evidence type="ECO:0000313" key="2">
    <source>
        <dbReference type="Proteomes" id="UP001259832"/>
    </source>
</evidence>
<accession>A0AAD9GR50</accession>
<name>A0AAD9GR50_9STRA</name>
<dbReference type="AlphaFoldDB" id="A0AAD9GR50"/>
<organism evidence="1 2">
    <name type="scientific">Phytophthora citrophthora</name>
    <dbReference type="NCBI Taxonomy" id="4793"/>
    <lineage>
        <taxon>Eukaryota</taxon>
        <taxon>Sar</taxon>
        <taxon>Stramenopiles</taxon>
        <taxon>Oomycota</taxon>
        <taxon>Peronosporomycetes</taxon>
        <taxon>Peronosporales</taxon>
        <taxon>Peronosporaceae</taxon>
        <taxon>Phytophthora</taxon>
    </lineage>
</organism>
<reference evidence="1" key="1">
    <citation type="submission" date="2023-08" db="EMBL/GenBank/DDBJ databases">
        <title>Reference Genome Resource for the Citrus Pathogen Phytophthora citrophthora.</title>
        <authorList>
            <person name="Moller H."/>
            <person name="Coetzee B."/>
            <person name="Rose L.J."/>
            <person name="Van Niekerk J.M."/>
        </authorList>
    </citation>
    <scope>NUCLEOTIDE SEQUENCE</scope>
    <source>
        <strain evidence="1">STE-U-9442</strain>
    </source>
</reference>
<proteinExistence type="predicted"/>
<protein>
    <submittedName>
        <fullName evidence="1">Uncharacterized protein</fullName>
    </submittedName>
</protein>
<sequence length="311" mass="35774">MKLNVEVIRKENFAIGVNQLAVLRGLIMEKEALRRENMALCEQAKKHRIFHKTLTTQAGEEGDTTFLPVDNDKGWWIHFANASPSFYYHPYSPEEVYRTAGPLDPKFTAALRLESKVGTFLGWNISRHFCSETLVSRVYLSKRVLCSLDRALKVIVEKEEELRPLLKTPPGWNFTQRHDVSAQVLQEIDPFTRVMIHDISGCHSVRYVFVARSAQWEIEPSKRKMGVSMIIIDSKANKLSRDSAEHDNGQWMTRGWSYCTLTEVNDGVVDVEYRHCTGCSSETHAGVLMAQWVQFLVRWEQIAVRTNLIRC</sequence>